<accession>A0A0B5ESV0</accession>
<organism evidence="2 3">
    <name type="scientific">Streptomyces albus (strain ATCC 21838 / DSM 41398 / FERM P-419 / JCM 4703 / NBRC 107858)</name>
    <dbReference type="NCBI Taxonomy" id="1081613"/>
    <lineage>
        <taxon>Bacteria</taxon>
        <taxon>Bacillati</taxon>
        <taxon>Actinomycetota</taxon>
        <taxon>Actinomycetes</taxon>
        <taxon>Kitasatosporales</taxon>
        <taxon>Streptomycetaceae</taxon>
        <taxon>Streptomyces</taxon>
    </lineage>
</organism>
<dbReference type="AlphaFoldDB" id="A0A0B5ESV0"/>
<feature type="region of interest" description="Disordered" evidence="1">
    <location>
        <begin position="1"/>
        <end position="39"/>
    </location>
</feature>
<protein>
    <submittedName>
        <fullName evidence="2">Uncharacterized protein</fullName>
    </submittedName>
</protein>
<evidence type="ECO:0000313" key="2">
    <source>
        <dbReference type="EMBL" id="AJE82320.1"/>
    </source>
</evidence>
<name>A0A0B5ESV0_STRA4</name>
<dbReference type="EMBL" id="CP010519">
    <property type="protein sequence ID" value="AJE82320.1"/>
    <property type="molecule type" value="Genomic_DNA"/>
</dbReference>
<proteinExistence type="predicted"/>
<gene>
    <name evidence="2" type="ORF">SLNWT_1944</name>
</gene>
<evidence type="ECO:0000256" key="1">
    <source>
        <dbReference type="SAM" id="MobiDB-lite"/>
    </source>
</evidence>
<dbReference type="Proteomes" id="UP000031523">
    <property type="component" value="Chromosome"/>
</dbReference>
<keyword evidence="3" id="KW-1185">Reference proteome</keyword>
<sequence>MRRHDARHLRADDPAAQQRHLQRTRTHHPTCAFPRPLPVPGRTAVPYTRGALQSHAPDGTFYATSGS</sequence>
<reference evidence="2 3" key="1">
    <citation type="submission" date="2015-01" db="EMBL/GenBank/DDBJ databases">
        <title>Enhanced salinomycin production by adjusting the supply of polyketide extender units in Streptomyce albus DSM 41398.</title>
        <authorList>
            <person name="Lu C."/>
        </authorList>
    </citation>
    <scope>NUCLEOTIDE SEQUENCE [LARGE SCALE GENOMIC DNA]</scope>
    <source>
        <strain evidence="3">ATCC 21838 / DSM 41398 / FERM P-419 / JCM 4703 / NBRC 107858</strain>
    </source>
</reference>
<evidence type="ECO:0000313" key="3">
    <source>
        <dbReference type="Proteomes" id="UP000031523"/>
    </source>
</evidence>
<dbReference type="KEGG" id="sals:SLNWT_1944"/>